<dbReference type="PROSITE" id="PS50110">
    <property type="entry name" value="RESPONSE_REGULATORY"/>
    <property type="match status" value="1"/>
</dbReference>
<protein>
    <submittedName>
        <fullName evidence="10">DNA-binding response OmpR family regulator</fullName>
    </submittedName>
</protein>
<dbReference type="Gene3D" id="1.10.10.10">
    <property type="entry name" value="Winged helix-like DNA-binding domain superfamily/Winged helix DNA-binding domain"/>
    <property type="match status" value="1"/>
</dbReference>
<dbReference type="Pfam" id="PF00072">
    <property type="entry name" value="Response_reg"/>
    <property type="match status" value="1"/>
</dbReference>
<dbReference type="PROSITE" id="PS51755">
    <property type="entry name" value="OMPR_PHOB"/>
    <property type="match status" value="1"/>
</dbReference>
<dbReference type="InterPro" id="IPR036388">
    <property type="entry name" value="WH-like_DNA-bd_sf"/>
</dbReference>
<dbReference type="Gene3D" id="3.40.50.2300">
    <property type="match status" value="1"/>
</dbReference>
<dbReference type="InterPro" id="IPR016032">
    <property type="entry name" value="Sig_transdc_resp-reg_C-effctor"/>
</dbReference>
<keyword evidence="1 6" id="KW-0597">Phosphoprotein</keyword>
<gene>
    <name evidence="10" type="ORF">H4683_004021</name>
</gene>
<dbReference type="InterPro" id="IPR001789">
    <property type="entry name" value="Sig_transdc_resp-reg_receiver"/>
</dbReference>
<evidence type="ECO:0000256" key="2">
    <source>
        <dbReference type="ARBA" id="ARBA00023012"/>
    </source>
</evidence>
<feature type="DNA-binding region" description="OmpR/PhoB-type" evidence="7">
    <location>
        <begin position="131"/>
        <end position="226"/>
    </location>
</feature>
<keyword evidence="3" id="KW-0805">Transcription regulation</keyword>
<dbReference type="CDD" id="cd17574">
    <property type="entry name" value="REC_OmpR"/>
    <property type="match status" value="1"/>
</dbReference>
<evidence type="ECO:0000256" key="3">
    <source>
        <dbReference type="ARBA" id="ARBA00023015"/>
    </source>
</evidence>
<organism evidence="10 11">
    <name type="scientific">Sporosarcina limicola</name>
    <dbReference type="NCBI Taxonomy" id="34101"/>
    <lineage>
        <taxon>Bacteria</taxon>
        <taxon>Bacillati</taxon>
        <taxon>Bacillota</taxon>
        <taxon>Bacilli</taxon>
        <taxon>Bacillales</taxon>
        <taxon>Caryophanaceae</taxon>
        <taxon>Sporosarcina</taxon>
    </lineage>
</organism>
<dbReference type="GO" id="GO:0005829">
    <property type="term" value="C:cytosol"/>
    <property type="evidence" value="ECO:0007669"/>
    <property type="project" value="TreeGrafter"/>
</dbReference>
<evidence type="ECO:0000256" key="5">
    <source>
        <dbReference type="ARBA" id="ARBA00023163"/>
    </source>
</evidence>
<evidence type="ECO:0000259" key="8">
    <source>
        <dbReference type="PROSITE" id="PS50110"/>
    </source>
</evidence>
<dbReference type="FunFam" id="3.40.50.2300:FF:000001">
    <property type="entry name" value="DNA-binding response regulator PhoB"/>
    <property type="match status" value="1"/>
</dbReference>
<dbReference type="AlphaFoldDB" id="A0A927MLG3"/>
<accession>A0A927MLG3</accession>
<evidence type="ECO:0000313" key="11">
    <source>
        <dbReference type="Proteomes" id="UP000658225"/>
    </source>
</evidence>
<dbReference type="GO" id="GO:0032993">
    <property type="term" value="C:protein-DNA complex"/>
    <property type="evidence" value="ECO:0007669"/>
    <property type="project" value="TreeGrafter"/>
</dbReference>
<proteinExistence type="predicted"/>
<dbReference type="InterPro" id="IPR001867">
    <property type="entry name" value="OmpR/PhoB-type_DNA-bd"/>
</dbReference>
<dbReference type="SUPFAM" id="SSF46894">
    <property type="entry name" value="C-terminal effector domain of the bipartite response regulators"/>
    <property type="match status" value="1"/>
</dbReference>
<dbReference type="PANTHER" id="PTHR48111:SF40">
    <property type="entry name" value="PHOSPHATE REGULON TRANSCRIPTIONAL REGULATORY PROTEIN PHOB"/>
    <property type="match status" value="1"/>
</dbReference>
<feature type="domain" description="Response regulatory" evidence="8">
    <location>
        <begin position="4"/>
        <end position="117"/>
    </location>
</feature>
<dbReference type="InterPro" id="IPR039420">
    <property type="entry name" value="WalR-like"/>
</dbReference>
<dbReference type="SMART" id="SM00448">
    <property type="entry name" value="REC"/>
    <property type="match status" value="1"/>
</dbReference>
<dbReference type="SUPFAM" id="SSF52172">
    <property type="entry name" value="CheY-like"/>
    <property type="match status" value="1"/>
</dbReference>
<dbReference type="GO" id="GO:0006355">
    <property type="term" value="P:regulation of DNA-templated transcription"/>
    <property type="evidence" value="ECO:0007669"/>
    <property type="project" value="InterPro"/>
</dbReference>
<evidence type="ECO:0000256" key="4">
    <source>
        <dbReference type="ARBA" id="ARBA00023125"/>
    </source>
</evidence>
<comment type="caution">
    <text evidence="10">The sequence shown here is derived from an EMBL/GenBank/DDBJ whole genome shotgun (WGS) entry which is preliminary data.</text>
</comment>
<sequence length="229" mass="26290">MNKKVLIIEDETELADIIRDYLKKDNFEVTICNSGNEALNIFNKVQPDIILLDLMLPGIDGLEILRNIRLQSTLPVIITSAKETELDRILGLGIGADDYVVKPFSIKELVARVKAQLRRATTFTNLQTDEKSVFRFCDVEVNKISRVVKKSEVEIQFTAKEFDILSFMLSHPNQVFSKQHLYNQVWGFDEYRDLNTVVIHIQKIRDKLALVNCIVTVRSVGYRFNGDLL</sequence>
<evidence type="ECO:0000256" key="6">
    <source>
        <dbReference type="PROSITE-ProRule" id="PRU00169"/>
    </source>
</evidence>
<keyword evidence="4 7" id="KW-0238">DNA-binding</keyword>
<dbReference type="Proteomes" id="UP000658225">
    <property type="component" value="Unassembled WGS sequence"/>
</dbReference>
<dbReference type="SMART" id="SM00862">
    <property type="entry name" value="Trans_reg_C"/>
    <property type="match status" value="1"/>
</dbReference>
<dbReference type="Pfam" id="PF00486">
    <property type="entry name" value="Trans_reg_C"/>
    <property type="match status" value="1"/>
</dbReference>
<feature type="modified residue" description="4-aspartylphosphate" evidence="6">
    <location>
        <position position="53"/>
    </location>
</feature>
<dbReference type="Gene3D" id="6.10.250.690">
    <property type="match status" value="1"/>
</dbReference>
<keyword evidence="11" id="KW-1185">Reference proteome</keyword>
<reference evidence="10" key="1">
    <citation type="submission" date="2020-10" db="EMBL/GenBank/DDBJ databases">
        <title>Genomic Encyclopedia of Type Strains, Phase IV (KMG-IV): sequencing the most valuable type-strain genomes for metagenomic binning, comparative biology and taxonomic classification.</title>
        <authorList>
            <person name="Goeker M."/>
        </authorList>
    </citation>
    <scope>NUCLEOTIDE SEQUENCE</scope>
    <source>
        <strain evidence="10">DSM 13886</strain>
    </source>
</reference>
<keyword evidence="5" id="KW-0804">Transcription</keyword>
<evidence type="ECO:0000313" key="10">
    <source>
        <dbReference type="EMBL" id="MBE1556895.1"/>
    </source>
</evidence>
<dbReference type="InterPro" id="IPR011006">
    <property type="entry name" value="CheY-like_superfamily"/>
</dbReference>
<dbReference type="PANTHER" id="PTHR48111">
    <property type="entry name" value="REGULATOR OF RPOS"/>
    <property type="match status" value="1"/>
</dbReference>
<evidence type="ECO:0000256" key="1">
    <source>
        <dbReference type="ARBA" id="ARBA00022553"/>
    </source>
</evidence>
<dbReference type="CDD" id="cd00383">
    <property type="entry name" value="trans_reg_C"/>
    <property type="match status" value="1"/>
</dbReference>
<name>A0A927MLG3_9BACL</name>
<evidence type="ECO:0000256" key="7">
    <source>
        <dbReference type="PROSITE-ProRule" id="PRU01091"/>
    </source>
</evidence>
<dbReference type="GO" id="GO:0000156">
    <property type="term" value="F:phosphorelay response regulator activity"/>
    <property type="evidence" value="ECO:0007669"/>
    <property type="project" value="TreeGrafter"/>
</dbReference>
<dbReference type="EMBL" id="JADBEL010000040">
    <property type="protein sequence ID" value="MBE1556895.1"/>
    <property type="molecule type" value="Genomic_DNA"/>
</dbReference>
<feature type="domain" description="OmpR/PhoB-type" evidence="9">
    <location>
        <begin position="131"/>
        <end position="226"/>
    </location>
</feature>
<dbReference type="GO" id="GO:0000976">
    <property type="term" value="F:transcription cis-regulatory region binding"/>
    <property type="evidence" value="ECO:0007669"/>
    <property type="project" value="TreeGrafter"/>
</dbReference>
<keyword evidence="2" id="KW-0902">Two-component regulatory system</keyword>
<evidence type="ECO:0000259" key="9">
    <source>
        <dbReference type="PROSITE" id="PS51755"/>
    </source>
</evidence>
<dbReference type="RefSeq" id="WP_225942243.1">
    <property type="nucleotide sequence ID" value="NZ_JADBEL010000040.1"/>
</dbReference>